<gene>
    <name evidence="1" type="ORF">BP5796_13097</name>
</gene>
<sequence>MAQQRAVRNAKSCDLERPACRECARLNYNCPGYRHELDVVLKDQTASVVSRYRNQRHKPPKLPAKVACVASETWSLPKDIAYGLESHALAFLFSANTSMGARDGRTIYGLLDFLQPLYRGVTPDSPLAVATLWLAVSMMGNSGIDTSHPLEVQLMTKVIQRILTAIQDPIKSVEDETLTAVILVTYGGYLRDRRYGARSFNTVHQDGAEALVRKRGLLNFQDRRSLALFNAVRHNAVNLAISGARETRNWDLWNLHGETRLLCDSYSPATELDACGCTMVILKSRLRYEDFHTGKSLRKGLLELLQRLHSWQYSVPPEWQPRQIPFGTFSYPSPEVSYLFNQWYLLQLMVSHLKKEVEMRTHVIETPSPPSWCEMEWMNNIKASENSYLRHGSNKDNTLGLKVPNSSAYIDIDESFSGATIQLCCCSPFGSRLLGQTLDSLDRAISEAIEKLNLPSQVDLHYRDILCWTRRERDTIRQANNFK</sequence>
<proteinExistence type="predicted"/>
<reference evidence="1 2" key="1">
    <citation type="journal article" date="2018" name="IMA Fungus">
        <title>IMA Genome-F 9: Draft genome sequence of Annulohypoxylon stygium, Aspergillus mulundensis, Berkeleyomyces basicola (syn. Thielaviopsis basicola), Ceratocystis smalleyi, two Cercospora beticola strains, Coleophoma cylindrospora, Fusarium fracticaudum, Phialophora cf. hyalina, and Morchella septimelata.</title>
        <authorList>
            <person name="Wingfield B.D."/>
            <person name="Bills G.F."/>
            <person name="Dong Y."/>
            <person name="Huang W."/>
            <person name="Nel W.J."/>
            <person name="Swalarsk-Parry B.S."/>
            <person name="Vaghefi N."/>
            <person name="Wilken P.M."/>
            <person name="An Z."/>
            <person name="de Beer Z.W."/>
            <person name="De Vos L."/>
            <person name="Chen L."/>
            <person name="Duong T.A."/>
            <person name="Gao Y."/>
            <person name="Hammerbacher A."/>
            <person name="Kikkert J.R."/>
            <person name="Li Y."/>
            <person name="Li H."/>
            <person name="Li K."/>
            <person name="Li Q."/>
            <person name="Liu X."/>
            <person name="Ma X."/>
            <person name="Naidoo K."/>
            <person name="Pethybridge S.J."/>
            <person name="Sun J."/>
            <person name="Steenkamp E.T."/>
            <person name="van der Nest M.A."/>
            <person name="van Wyk S."/>
            <person name="Wingfield M.J."/>
            <person name="Xiong C."/>
            <person name="Yue Q."/>
            <person name="Zhang X."/>
        </authorList>
    </citation>
    <scope>NUCLEOTIDE SEQUENCE [LARGE SCALE GENOMIC DNA]</scope>
    <source>
        <strain evidence="1 2">BP5796</strain>
    </source>
</reference>
<dbReference type="PANTHER" id="PTHR38791">
    <property type="entry name" value="ZN(II)2CYS6 TRANSCRIPTION FACTOR (EUROFUNG)-RELATED-RELATED"/>
    <property type="match status" value="1"/>
</dbReference>
<dbReference type="Proteomes" id="UP000256328">
    <property type="component" value="Unassembled WGS sequence"/>
</dbReference>
<comment type="caution">
    <text evidence="1">The sequence shown here is derived from an EMBL/GenBank/DDBJ whole genome shotgun (WGS) entry which is preliminary data.</text>
</comment>
<dbReference type="AlphaFoldDB" id="A0A3D8Q482"/>
<protein>
    <recommendedName>
        <fullName evidence="3">Zn(2)-C6 fungal-type domain-containing protein</fullName>
    </recommendedName>
</protein>
<evidence type="ECO:0000313" key="1">
    <source>
        <dbReference type="EMBL" id="RDW56632.1"/>
    </source>
</evidence>
<name>A0A3D8Q482_9HELO</name>
<organism evidence="1 2">
    <name type="scientific">Coleophoma crateriformis</name>
    <dbReference type="NCBI Taxonomy" id="565419"/>
    <lineage>
        <taxon>Eukaryota</taxon>
        <taxon>Fungi</taxon>
        <taxon>Dikarya</taxon>
        <taxon>Ascomycota</taxon>
        <taxon>Pezizomycotina</taxon>
        <taxon>Leotiomycetes</taxon>
        <taxon>Helotiales</taxon>
        <taxon>Dermateaceae</taxon>
        <taxon>Coleophoma</taxon>
    </lineage>
</organism>
<dbReference type="OrthoDB" id="4314040at2759"/>
<dbReference type="PANTHER" id="PTHR38791:SF1">
    <property type="entry name" value="TRANSCRIPTION FACTOR, PUTATIVE-RELATED"/>
    <property type="match status" value="1"/>
</dbReference>
<dbReference type="EMBL" id="PDLN01000025">
    <property type="protein sequence ID" value="RDW56632.1"/>
    <property type="molecule type" value="Genomic_DNA"/>
</dbReference>
<dbReference type="InterPro" id="IPR053175">
    <property type="entry name" value="DHMBA_Reg_Transcription_Factor"/>
</dbReference>
<evidence type="ECO:0008006" key="3">
    <source>
        <dbReference type="Google" id="ProtNLM"/>
    </source>
</evidence>
<keyword evidence="2" id="KW-1185">Reference proteome</keyword>
<accession>A0A3D8Q482</accession>
<evidence type="ECO:0000313" key="2">
    <source>
        <dbReference type="Proteomes" id="UP000256328"/>
    </source>
</evidence>